<dbReference type="EMBL" id="JAHVAH010000001">
    <property type="protein sequence ID" value="MBW0145845.1"/>
    <property type="molecule type" value="Genomic_DNA"/>
</dbReference>
<feature type="domain" description="Metallo-beta-lactamase" evidence="5">
    <location>
        <begin position="18"/>
        <end position="197"/>
    </location>
</feature>
<comment type="caution">
    <text evidence="6">The sequence shown here is derived from an EMBL/GenBank/DDBJ whole genome shotgun (WGS) entry which is preliminary data.</text>
</comment>
<keyword evidence="7" id="KW-1185">Reference proteome</keyword>
<sequence length="221" mass="23733">MSDTPPLRLAIIPVTPLQQNCSLIVCAKTNKAALVDPGGDLDKLKAAIEQTGVEMEKILITHGHIDHCGSAKVLAEELGLKIEGPQEEDRFWISRLEEDGARYGVPGVPFEPDRWLEDGDTVTVGEVTMNVAHCPGHTPGHIIFHSPESKLAIVGDVLFKGSIGRTDFPRGNHQDLLDSITQKLWPMGDDTAFVPGHGPMSTFGAERASNPFVGDAALQGG</sequence>
<dbReference type="SMART" id="SM00849">
    <property type="entry name" value="Lactamase_B"/>
    <property type="match status" value="1"/>
</dbReference>
<dbReference type="InterPro" id="IPR051453">
    <property type="entry name" value="MBL_Glyoxalase_II"/>
</dbReference>
<reference evidence="6 7" key="1">
    <citation type="submission" date="2021-07" db="EMBL/GenBank/DDBJ databases">
        <title>The draft genome sequence of Sphingomicrobium sp. B8.</title>
        <authorList>
            <person name="Mu L."/>
        </authorList>
    </citation>
    <scope>NUCLEOTIDE SEQUENCE [LARGE SCALE GENOMIC DNA]</scope>
    <source>
        <strain evidence="6 7">B8</strain>
    </source>
</reference>
<comment type="cofactor">
    <cofactor evidence="1">
        <name>Zn(2+)</name>
        <dbReference type="ChEBI" id="CHEBI:29105"/>
    </cofactor>
</comment>
<protein>
    <submittedName>
        <fullName evidence="6">MBL fold metallo-hydrolase</fullName>
    </submittedName>
</protein>
<evidence type="ECO:0000259" key="5">
    <source>
        <dbReference type="SMART" id="SM00849"/>
    </source>
</evidence>
<evidence type="ECO:0000256" key="2">
    <source>
        <dbReference type="ARBA" id="ARBA00022723"/>
    </source>
</evidence>
<dbReference type="PANTHER" id="PTHR46233">
    <property type="entry name" value="HYDROXYACYLGLUTATHIONE HYDROLASE GLOC"/>
    <property type="match status" value="1"/>
</dbReference>
<dbReference type="CDD" id="cd07737">
    <property type="entry name" value="YcbL-like_MBL-fold"/>
    <property type="match status" value="1"/>
</dbReference>
<dbReference type="PANTHER" id="PTHR46233:SF3">
    <property type="entry name" value="HYDROXYACYLGLUTATHIONE HYDROLASE GLOC"/>
    <property type="match status" value="1"/>
</dbReference>
<name>A0ABS6V8C7_9SPHN</name>
<accession>A0ABS6V8C7</accession>
<evidence type="ECO:0000256" key="4">
    <source>
        <dbReference type="ARBA" id="ARBA00022833"/>
    </source>
</evidence>
<proteinExistence type="predicted"/>
<keyword evidence="4" id="KW-0862">Zinc</keyword>
<evidence type="ECO:0000313" key="6">
    <source>
        <dbReference type="EMBL" id="MBW0145845.1"/>
    </source>
</evidence>
<gene>
    <name evidence="6" type="ORF">KTQ36_11135</name>
</gene>
<keyword evidence="3" id="KW-0378">Hydrolase</keyword>
<evidence type="ECO:0000256" key="3">
    <source>
        <dbReference type="ARBA" id="ARBA00022801"/>
    </source>
</evidence>
<dbReference type="Proteomes" id="UP000698028">
    <property type="component" value="Unassembled WGS sequence"/>
</dbReference>
<evidence type="ECO:0000313" key="7">
    <source>
        <dbReference type="Proteomes" id="UP000698028"/>
    </source>
</evidence>
<dbReference type="InterPro" id="IPR001279">
    <property type="entry name" value="Metallo-B-lactamas"/>
</dbReference>
<keyword evidence="2" id="KW-0479">Metal-binding</keyword>
<dbReference type="Pfam" id="PF00753">
    <property type="entry name" value="Lactamase_B"/>
    <property type="match status" value="1"/>
</dbReference>
<dbReference type="RefSeq" id="WP_218633725.1">
    <property type="nucleotide sequence ID" value="NZ_JAHVAH010000001.1"/>
</dbReference>
<evidence type="ECO:0000256" key="1">
    <source>
        <dbReference type="ARBA" id="ARBA00001947"/>
    </source>
</evidence>
<organism evidence="6 7">
    <name type="scientific">Sphingomicrobium clamense</name>
    <dbReference type="NCBI Taxonomy" id="2851013"/>
    <lineage>
        <taxon>Bacteria</taxon>
        <taxon>Pseudomonadati</taxon>
        <taxon>Pseudomonadota</taxon>
        <taxon>Alphaproteobacteria</taxon>
        <taxon>Sphingomonadales</taxon>
        <taxon>Sphingomonadaceae</taxon>
        <taxon>Sphingomicrobium</taxon>
    </lineage>
</organism>